<dbReference type="KEGG" id="lenr:94170627"/>
<organism evidence="8 9">
    <name type="scientific">Leishmania enriettii</name>
    <dbReference type="NCBI Taxonomy" id="5663"/>
    <lineage>
        <taxon>Eukaryota</taxon>
        <taxon>Discoba</taxon>
        <taxon>Euglenozoa</taxon>
        <taxon>Kinetoplastea</taxon>
        <taxon>Metakinetoplastina</taxon>
        <taxon>Trypanosomatida</taxon>
        <taxon>Trypanosomatidae</taxon>
        <taxon>Leishmaniinae</taxon>
        <taxon>Leishmania</taxon>
    </lineage>
</organism>
<evidence type="ECO:0000256" key="2">
    <source>
        <dbReference type="ARBA" id="ARBA00022723"/>
    </source>
</evidence>
<name>A0A836HKH2_LEIEN</name>
<comment type="caution">
    <text evidence="8">The sequence shown here is derived from an EMBL/GenBank/DDBJ whole genome shotgun (WGS) entry which is preliminary data.</text>
</comment>
<evidence type="ECO:0000256" key="7">
    <source>
        <dbReference type="SAM" id="SignalP"/>
    </source>
</evidence>
<evidence type="ECO:0000256" key="3">
    <source>
        <dbReference type="ARBA" id="ARBA00022737"/>
    </source>
</evidence>
<dbReference type="GO" id="GO:0036444">
    <property type="term" value="P:calcium import into the mitochondrion"/>
    <property type="evidence" value="ECO:0007669"/>
    <property type="project" value="TreeGrafter"/>
</dbReference>
<dbReference type="OrthoDB" id="186625at2759"/>
<dbReference type="Gene3D" id="1.10.238.10">
    <property type="entry name" value="EF-hand"/>
    <property type="match status" value="1"/>
</dbReference>
<evidence type="ECO:0000256" key="1">
    <source>
        <dbReference type="ARBA" id="ARBA00004273"/>
    </source>
</evidence>
<evidence type="ECO:0000313" key="8">
    <source>
        <dbReference type="EMBL" id="KAG5479621.1"/>
    </source>
</evidence>
<dbReference type="InterPro" id="IPR011992">
    <property type="entry name" value="EF-hand-dom_pair"/>
</dbReference>
<feature type="chain" id="PRO_5032911260" description="EF-hand domain-containing protein" evidence="7">
    <location>
        <begin position="17"/>
        <end position="891"/>
    </location>
</feature>
<feature type="compositionally biased region" description="Low complexity" evidence="6">
    <location>
        <begin position="428"/>
        <end position="443"/>
    </location>
</feature>
<feature type="signal peptide" evidence="7">
    <location>
        <begin position="1"/>
        <end position="16"/>
    </location>
</feature>
<keyword evidence="4" id="KW-0106">Calcium</keyword>
<keyword evidence="7" id="KW-0732">Signal</keyword>
<dbReference type="AlphaFoldDB" id="A0A836HKH2"/>
<dbReference type="GO" id="GO:0005509">
    <property type="term" value="F:calcium ion binding"/>
    <property type="evidence" value="ECO:0007669"/>
    <property type="project" value="InterPro"/>
</dbReference>
<gene>
    <name evidence="8" type="ORF">CUR178_03383</name>
</gene>
<evidence type="ECO:0000256" key="5">
    <source>
        <dbReference type="ARBA" id="ARBA00023136"/>
    </source>
</evidence>
<dbReference type="InterPro" id="IPR018247">
    <property type="entry name" value="EF_Hand_1_Ca_BS"/>
</dbReference>
<dbReference type="EMBL" id="JAFHKP010000022">
    <property type="protein sequence ID" value="KAG5479621.1"/>
    <property type="molecule type" value="Genomic_DNA"/>
</dbReference>
<evidence type="ECO:0000256" key="4">
    <source>
        <dbReference type="ARBA" id="ARBA00022837"/>
    </source>
</evidence>
<protein>
    <recommendedName>
        <fullName evidence="10">EF-hand domain-containing protein</fullName>
    </recommendedName>
</protein>
<dbReference type="PANTHER" id="PTHR12294:SF1">
    <property type="entry name" value="CALCIUM UPTAKE PROTEIN 1, MITOCHONDRIAL"/>
    <property type="match status" value="1"/>
</dbReference>
<keyword evidence="9" id="KW-1185">Reference proteome</keyword>
<keyword evidence="2" id="KW-0479">Metal-binding</keyword>
<proteinExistence type="predicted"/>
<evidence type="ECO:0008006" key="10">
    <source>
        <dbReference type="Google" id="ProtNLM"/>
    </source>
</evidence>
<feature type="compositionally biased region" description="Low complexity" evidence="6">
    <location>
        <begin position="375"/>
        <end position="388"/>
    </location>
</feature>
<keyword evidence="5" id="KW-0472">Membrane</keyword>
<dbReference type="SUPFAM" id="SSF47473">
    <property type="entry name" value="EF-hand"/>
    <property type="match status" value="1"/>
</dbReference>
<dbReference type="GeneID" id="94170627"/>
<feature type="region of interest" description="Disordered" evidence="6">
    <location>
        <begin position="428"/>
        <end position="453"/>
    </location>
</feature>
<evidence type="ECO:0000256" key="6">
    <source>
        <dbReference type="SAM" id="MobiDB-lite"/>
    </source>
</evidence>
<dbReference type="PANTHER" id="PTHR12294">
    <property type="entry name" value="EF HAND DOMAIN FAMILY A1,A2-RELATED"/>
    <property type="match status" value="1"/>
</dbReference>
<reference evidence="8 9" key="1">
    <citation type="submission" date="2021-02" db="EMBL/GenBank/DDBJ databases">
        <title>Leishmania (Mundinia) enrietti genome sequencing and assembly.</title>
        <authorList>
            <person name="Almutairi H."/>
            <person name="Gatherer D."/>
        </authorList>
    </citation>
    <scope>NUCLEOTIDE SEQUENCE [LARGE SCALE GENOMIC DNA]</scope>
    <source>
        <strain evidence="8">CUR178</strain>
    </source>
</reference>
<dbReference type="PROSITE" id="PS00018">
    <property type="entry name" value="EF_HAND_1"/>
    <property type="match status" value="1"/>
</dbReference>
<dbReference type="InterPro" id="IPR039800">
    <property type="entry name" value="MICU1/2/3"/>
</dbReference>
<feature type="compositionally biased region" description="Basic and acidic residues" evidence="6">
    <location>
        <begin position="444"/>
        <end position="453"/>
    </location>
</feature>
<keyword evidence="3" id="KW-0677">Repeat</keyword>
<comment type="subcellular location">
    <subcellularLocation>
        <location evidence="1">Mitochondrion inner membrane</location>
    </subcellularLocation>
</comment>
<dbReference type="RefSeq" id="XP_067693150.1">
    <property type="nucleotide sequence ID" value="XM_067835117.1"/>
</dbReference>
<accession>A0A836HKH2</accession>
<sequence>MSFIRSTLSLFTGVAAGVGTAPYLCLSERAPPLLPSHPHPYAAHRSASRFYSGGRGHHSSSSRCEEDVVDATNGLARVTCVSEALWTFYGCACAVLATAVRALVDGTGMNAAAAAAGSCRVANATAAEHRRDVWACKDAADDQRADRHLRVPSDEGKHIAESVTGAEVPPSVSTQSELMERTVVFRTAPQKVKDRFLRYARRNPATGELVLNLEGFVCCMLLLPDDRDMDAGWLQADSVDAVGSGEATQPSPSAYFSDPGDIATDLPFPKAMSDQDQSRRSSSWLLQLSSQTRQRFVQLFRWARLGGSNSIGYAEFVVLFTFLSAPQRTLERAFAVFDLHEKGRLSEWELCHLVNTIMVDPAVQVRYATAASASGSAGDDAAALPSSARDSQTSGVATTAEAPYLSSCTPSLTQTAYSPAVATVTSVASTSGSSSESRAGTSRCSEKERQRRKNDLVLEISSEMMRPLLFGPLPLHVGAPPGSTCGDCNPALAAPLMSTETDQGSVVAVGSAASRGSAAMASSMRDVAGLPMLSDSAWWRPWGHTLRCFLGKVWSFDPSCAPVSDSAESSTLHLTSITPAVLGTAAATQPHMSQLQLMAQEDAPLHMISYQTLLYRLENLRWELRAIEFGLCDPSNTGTISLNDCRSLLYGDRRRLAAKGCPAQHQRPAETVVSWQFYRKMFDVVRESEKIMAALQLTLDAMPPVPEETLRGGAIPDEALEAATQAIPAMVRLSVLHHSYTIAGGGRGIDVAPIPATVVEASQEGRSNVAESIPFIPAVAMAANAVKSENVSETRAAARDMLKSLVRPTALTWNQFSRVLTTIGVVKQLSEAEKSLFRALLDEDGSDSLSPAEFARVCALKEAFFADQLPRFDEPKRNVVQQFFYCMQQLE</sequence>
<evidence type="ECO:0000313" key="9">
    <source>
        <dbReference type="Proteomes" id="UP000674179"/>
    </source>
</evidence>
<dbReference type="Proteomes" id="UP000674179">
    <property type="component" value="Chromosome 22"/>
</dbReference>
<feature type="region of interest" description="Disordered" evidence="6">
    <location>
        <begin position="375"/>
        <end position="400"/>
    </location>
</feature>
<dbReference type="GO" id="GO:1990246">
    <property type="term" value="C:uniplex complex"/>
    <property type="evidence" value="ECO:0007669"/>
    <property type="project" value="TreeGrafter"/>
</dbReference>
<dbReference type="GO" id="GO:0051560">
    <property type="term" value="P:mitochondrial calcium ion homeostasis"/>
    <property type="evidence" value="ECO:0007669"/>
    <property type="project" value="TreeGrafter"/>
</dbReference>